<proteinExistence type="predicted"/>
<accession>A0A2A6XG34</accession>
<evidence type="ECO:0000313" key="1">
    <source>
        <dbReference type="EMBL" id="PDX18137.1"/>
    </source>
</evidence>
<dbReference type="EMBL" id="MBIS01000014">
    <property type="protein sequence ID" value="PDX18137.1"/>
    <property type="molecule type" value="Genomic_DNA"/>
</dbReference>
<gene>
    <name evidence="1" type="ORF">BB413_06125</name>
</gene>
<dbReference type="RefSeq" id="WP_000432033.1">
    <property type="nucleotide sequence ID" value="NZ_JAALOA010000012.1"/>
</dbReference>
<dbReference type="Proteomes" id="UP000220275">
    <property type="component" value="Unassembled WGS sequence"/>
</dbReference>
<organism evidence="1 2">
    <name type="scientific">Helicobacter pylori</name>
    <name type="common">Campylobacter pylori</name>
    <dbReference type="NCBI Taxonomy" id="210"/>
    <lineage>
        <taxon>Bacteria</taxon>
        <taxon>Pseudomonadati</taxon>
        <taxon>Campylobacterota</taxon>
        <taxon>Epsilonproteobacteria</taxon>
        <taxon>Campylobacterales</taxon>
        <taxon>Helicobacteraceae</taxon>
        <taxon>Helicobacter</taxon>
    </lineage>
</organism>
<evidence type="ECO:0000313" key="2">
    <source>
        <dbReference type="Proteomes" id="UP000220275"/>
    </source>
</evidence>
<reference evidence="1 2" key="1">
    <citation type="journal article" date="2017" name="Gut Pathog.">
        <title>Phylogenomics of Colombian Helicobacter pylori isolates.</title>
        <authorList>
            <person name="Gutierrez-Escobar A.J."/>
            <person name="Trujillo E."/>
            <person name="Acevedo O."/>
            <person name="Bravo M.M."/>
        </authorList>
    </citation>
    <scope>NUCLEOTIDE SEQUENCE [LARGE SCALE GENOMIC DNA]</scope>
    <source>
        <strain evidence="1 2">22346</strain>
    </source>
</reference>
<sequence length="214" mass="25411">MENTDNWNECFMPVVSSENNNESFFSKLKLVGSIELLMIYLKNEGYIVSSDPKKNNNTDLFAPKIFYYESIAPKTKKIFIVKNSLLDSGLLSIFFNKDSSYNINPNLKNYLKDSRYPKNFSYAFHLFLIVFEFKYDLNEEDKQYLIEFVPIKYNNNLSYSPKEENQFKKKGLTPLILKAFEHNHIKVKHREKELEILFFENKQELYNSINKTLN</sequence>
<name>A0A2A6XG34_HELPX</name>
<protein>
    <submittedName>
        <fullName evidence="1">Uncharacterized protein</fullName>
    </submittedName>
</protein>
<dbReference type="AlphaFoldDB" id="A0A2A6XG34"/>
<comment type="caution">
    <text evidence="1">The sequence shown here is derived from an EMBL/GenBank/DDBJ whole genome shotgun (WGS) entry which is preliminary data.</text>
</comment>